<protein>
    <submittedName>
        <fullName evidence="1">Uncharacterized protein</fullName>
    </submittedName>
</protein>
<organism evidence="1 2">
    <name type="scientific">Anaeromyxobacter diazotrophicus</name>
    <dbReference type="NCBI Taxonomy" id="2590199"/>
    <lineage>
        <taxon>Bacteria</taxon>
        <taxon>Pseudomonadati</taxon>
        <taxon>Myxococcota</taxon>
        <taxon>Myxococcia</taxon>
        <taxon>Myxococcales</taxon>
        <taxon>Cystobacterineae</taxon>
        <taxon>Anaeromyxobacteraceae</taxon>
        <taxon>Anaeromyxobacter</taxon>
    </lineage>
</organism>
<evidence type="ECO:0000313" key="1">
    <source>
        <dbReference type="EMBL" id="GEJ56953.1"/>
    </source>
</evidence>
<dbReference type="AlphaFoldDB" id="A0A7I9VKM4"/>
<dbReference type="EMBL" id="BJTG01000003">
    <property type="protein sequence ID" value="GEJ56953.1"/>
    <property type="molecule type" value="Genomic_DNA"/>
</dbReference>
<dbReference type="RefSeq" id="WP_176064414.1">
    <property type="nucleotide sequence ID" value="NZ_BJTG01000003.1"/>
</dbReference>
<name>A0A7I9VKM4_9BACT</name>
<accession>A0A7I9VKM4</accession>
<reference evidence="2" key="1">
    <citation type="journal article" date="2020" name="Appl. Environ. Microbiol.">
        <title>Diazotrophic Anaeromyxobacter Isolates from Soils.</title>
        <authorList>
            <person name="Masuda Y."/>
            <person name="Yamanaka H."/>
            <person name="Xu Z.X."/>
            <person name="Shiratori Y."/>
            <person name="Aono T."/>
            <person name="Amachi S."/>
            <person name="Senoo K."/>
            <person name="Itoh H."/>
        </authorList>
    </citation>
    <scope>NUCLEOTIDE SEQUENCE [LARGE SCALE GENOMIC DNA]</scope>
    <source>
        <strain evidence="2">R267</strain>
    </source>
</reference>
<comment type="caution">
    <text evidence="1">The sequence shown here is derived from an EMBL/GenBank/DDBJ whole genome shotgun (WGS) entry which is preliminary data.</text>
</comment>
<proteinExistence type="predicted"/>
<gene>
    <name evidence="1" type="ORF">AMYX_16940</name>
</gene>
<evidence type="ECO:0000313" key="2">
    <source>
        <dbReference type="Proteomes" id="UP000503640"/>
    </source>
</evidence>
<sequence length="148" mass="16033">MTSARTEPVVRIRCPSPEDAARCRRVLEAAGLAPEESLTWLLVRDADPDAVNALLVAGGAHGRTTVREDIGKLVGWLLDRQGALAGRSRNVKSLVERTLSNAGLAERYAPLADDALLASAEALYRTLLAEGAPRVSWDRFLELFCAPR</sequence>
<keyword evidence="2" id="KW-1185">Reference proteome</keyword>
<dbReference type="Proteomes" id="UP000503640">
    <property type="component" value="Unassembled WGS sequence"/>
</dbReference>